<dbReference type="Pfam" id="PF12706">
    <property type="entry name" value="Lactamase_B_2"/>
    <property type="match status" value="1"/>
</dbReference>
<evidence type="ECO:0000313" key="3">
    <source>
        <dbReference type="Proteomes" id="UP000029736"/>
    </source>
</evidence>
<dbReference type="GO" id="GO:0070290">
    <property type="term" value="F:N-acylphosphatidylethanolamine-specific phospholipase D activity"/>
    <property type="evidence" value="ECO:0007669"/>
    <property type="project" value="InterPro"/>
</dbReference>
<protein>
    <submittedName>
        <fullName evidence="2">Membrane protein</fullName>
    </submittedName>
</protein>
<sequence length="373" mass="42608">MLYLLTIIILLSILLCLGVALWAYLTFHPQFGGKITPEDRQNYARSPHWNGKIFENLSPTGDDVSLSNLPGLIQDNLKDAKHKIPQRPIPVVPFDLETWENSTAPFQFIWYGHAVCLMRLGGQNLLIDPMLGPDASPVGPIRTKRFSDNTLSVIDQLPDLDAVFLTHDHYDHLDYSSIQRLKDKAGHFYVALGVKRHLRRWGIAPEQVTEMDWWDEGQVSNVQLTFTPSRHFSGRGLTDRTKCLWGGWVLQTPDYKVYWSGDGGYDTHFREIGERFGPFDWAFMECGQYYKLWTQIHALPEEAVQGAIEAGAKVSTPVHWGGFKLAPHDWRDPVQRFVKAAAQEKLDIVVPKIGERVSSEARPPVVDWWEDYN</sequence>
<reference evidence="2 3" key="1">
    <citation type="journal article" date="2014" name="Int. J. Syst. Evol. Microbiol.">
        <title>Phaeodactylibacter xiamenensis gen. nov., sp. nov., a member of the family Saprospiraceae isolated from the marine alga Phaeodactylum tricornutum.</title>
        <authorList>
            <person name="Chen Z.Jr."/>
            <person name="Lei X."/>
            <person name="Lai Q."/>
            <person name="Li Y."/>
            <person name="Zhang B."/>
            <person name="Zhang J."/>
            <person name="Zhang H."/>
            <person name="Yang L."/>
            <person name="Zheng W."/>
            <person name="Tian Y."/>
            <person name="Yu Z."/>
            <person name="Xu H.Jr."/>
            <person name="Zheng T."/>
        </authorList>
    </citation>
    <scope>NUCLEOTIDE SEQUENCE [LARGE SCALE GENOMIC DNA]</scope>
    <source>
        <strain evidence="2 3">KD52</strain>
    </source>
</reference>
<dbReference type="SUPFAM" id="SSF56281">
    <property type="entry name" value="Metallo-hydrolase/oxidoreductase"/>
    <property type="match status" value="1"/>
</dbReference>
<dbReference type="InterPro" id="IPR024884">
    <property type="entry name" value="NAPE-PLD"/>
</dbReference>
<dbReference type="PANTHER" id="PTHR15032">
    <property type="entry name" value="N-ACYL-PHOSPHATIDYLETHANOLAMINE-HYDROLYZING PHOSPHOLIPASE D"/>
    <property type="match status" value="1"/>
</dbReference>
<dbReference type="EMBL" id="JPOS01000054">
    <property type="protein sequence ID" value="KGE86788.1"/>
    <property type="molecule type" value="Genomic_DNA"/>
</dbReference>
<dbReference type="InterPro" id="IPR036866">
    <property type="entry name" value="RibonucZ/Hydroxyglut_hydro"/>
</dbReference>
<dbReference type="AlphaFoldDB" id="A0A098S4Q7"/>
<organism evidence="2 3">
    <name type="scientific">Phaeodactylibacter xiamenensis</name>
    <dbReference type="NCBI Taxonomy" id="1524460"/>
    <lineage>
        <taxon>Bacteria</taxon>
        <taxon>Pseudomonadati</taxon>
        <taxon>Bacteroidota</taxon>
        <taxon>Saprospiria</taxon>
        <taxon>Saprospirales</taxon>
        <taxon>Haliscomenobacteraceae</taxon>
        <taxon>Phaeodactylibacter</taxon>
    </lineage>
</organism>
<feature type="domain" description="Metallo-beta-lactamase" evidence="1">
    <location>
        <begin position="124"/>
        <end position="320"/>
    </location>
</feature>
<keyword evidence="3" id="KW-1185">Reference proteome</keyword>
<proteinExistence type="predicted"/>
<dbReference type="GO" id="GO:0005737">
    <property type="term" value="C:cytoplasm"/>
    <property type="evidence" value="ECO:0007669"/>
    <property type="project" value="TreeGrafter"/>
</dbReference>
<name>A0A098S4Q7_9BACT</name>
<dbReference type="InterPro" id="IPR001279">
    <property type="entry name" value="Metallo-B-lactamas"/>
</dbReference>
<dbReference type="PIRSF" id="PIRSF038896">
    <property type="entry name" value="NAPE-PLD"/>
    <property type="match status" value="1"/>
</dbReference>
<evidence type="ECO:0000313" key="2">
    <source>
        <dbReference type="EMBL" id="KGE86788.1"/>
    </source>
</evidence>
<comment type="caution">
    <text evidence="2">The sequence shown here is derived from an EMBL/GenBank/DDBJ whole genome shotgun (WGS) entry which is preliminary data.</text>
</comment>
<evidence type="ECO:0000259" key="1">
    <source>
        <dbReference type="Pfam" id="PF12706"/>
    </source>
</evidence>
<dbReference type="Gene3D" id="3.60.15.10">
    <property type="entry name" value="Ribonuclease Z/Hydroxyacylglutathione hydrolase-like"/>
    <property type="match status" value="1"/>
</dbReference>
<dbReference type="STRING" id="1524460.IX84_19080"/>
<dbReference type="GO" id="GO:0008270">
    <property type="term" value="F:zinc ion binding"/>
    <property type="evidence" value="ECO:0007669"/>
    <property type="project" value="InterPro"/>
</dbReference>
<dbReference type="Proteomes" id="UP000029736">
    <property type="component" value="Unassembled WGS sequence"/>
</dbReference>
<dbReference type="PANTHER" id="PTHR15032:SF4">
    <property type="entry name" value="N-ACYL-PHOSPHATIDYLETHANOLAMINE-HYDROLYZING PHOSPHOLIPASE D"/>
    <property type="match status" value="1"/>
</dbReference>
<gene>
    <name evidence="2" type="ORF">IX84_19080</name>
</gene>
<accession>A0A098S4Q7</accession>